<keyword evidence="3 12" id="KW-0813">Transport</keyword>
<keyword evidence="5 12" id="KW-0812">Transmembrane</keyword>
<dbReference type="InterPro" id="IPR002429">
    <property type="entry name" value="CcO_II-like_C"/>
</dbReference>
<dbReference type="PROSITE" id="PS50857">
    <property type="entry name" value="COX2_CUA"/>
    <property type="match status" value="1"/>
</dbReference>
<dbReference type="InterPro" id="IPR001505">
    <property type="entry name" value="Copper_CuA"/>
</dbReference>
<evidence type="ECO:0000256" key="13">
    <source>
        <dbReference type="RuleBase" id="RU004024"/>
    </source>
</evidence>
<dbReference type="AlphaFoldDB" id="A0A9X1SIZ7"/>
<evidence type="ECO:0000256" key="14">
    <source>
        <dbReference type="SAM" id="Phobius"/>
    </source>
</evidence>
<evidence type="ECO:0000256" key="8">
    <source>
        <dbReference type="ARBA" id="ARBA00022982"/>
    </source>
</evidence>
<dbReference type="Proteomes" id="UP001139103">
    <property type="component" value="Unassembled WGS sequence"/>
</dbReference>
<keyword evidence="9 14" id="KW-1133">Transmembrane helix</keyword>
<keyword evidence="4 12" id="KW-0679">Respiratory chain</keyword>
<dbReference type="PROSITE" id="PS00078">
    <property type="entry name" value="COX2"/>
    <property type="match status" value="1"/>
</dbReference>
<keyword evidence="18" id="KW-1185">Reference proteome</keyword>
<evidence type="ECO:0000313" key="17">
    <source>
        <dbReference type="EMBL" id="MCC9631346.1"/>
    </source>
</evidence>
<dbReference type="Gene3D" id="2.60.40.420">
    <property type="entry name" value="Cupredoxins - blue copper proteins"/>
    <property type="match status" value="1"/>
</dbReference>
<dbReference type="InterPro" id="IPR036257">
    <property type="entry name" value="Cyt_c_oxidase_su2_TM_sf"/>
</dbReference>
<dbReference type="RefSeq" id="WP_230223233.1">
    <property type="nucleotide sequence ID" value="NZ_JAJKFT010000010.1"/>
</dbReference>
<dbReference type="GO" id="GO:0005886">
    <property type="term" value="C:plasma membrane"/>
    <property type="evidence" value="ECO:0007669"/>
    <property type="project" value="UniProtKB-SubCell"/>
</dbReference>
<comment type="cofactor">
    <cofactor evidence="13">
        <name>Cu cation</name>
        <dbReference type="ChEBI" id="CHEBI:23378"/>
    </cofactor>
    <text evidence="13">Binds a copper A center.</text>
</comment>
<dbReference type="Pfam" id="PF00116">
    <property type="entry name" value="COX2"/>
    <property type="match status" value="1"/>
</dbReference>
<dbReference type="GO" id="GO:0042773">
    <property type="term" value="P:ATP synthesis coupled electron transport"/>
    <property type="evidence" value="ECO:0007669"/>
    <property type="project" value="TreeGrafter"/>
</dbReference>
<dbReference type="SUPFAM" id="SSF81464">
    <property type="entry name" value="Cytochrome c oxidase subunit II-like, transmembrane region"/>
    <property type="match status" value="1"/>
</dbReference>
<protein>
    <recommendedName>
        <fullName evidence="13">Cytochrome c oxidase subunit 2</fullName>
        <ecNumber evidence="13">7.1.1.9</ecNumber>
    </recommendedName>
</protein>
<comment type="caution">
    <text evidence="17">The sequence shown here is derived from an EMBL/GenBank/DDBJ whole genome shotgun (WGS) entry which is preliminary data.</text>
</comment>
<keyword evidence="11 14" id="KW-0472">Membrane</keyword>
<dbReference type="PRINTS" id="PR01166">
    <property type="entry name" value="CYCOXIDASEII"/>
</dbReference>
<reference evidence="17" key="1">
    <citation type="submission" date="2021-11" db="EMBL/GenBank/DDBJ databases">
        <title>Genome sequence.</title>
        <authorList>
            <person name="Sun Q."/>
        </authorList>
    </citation>
    <scope>NUCLEOTIDE SEQUENCE</scope>
    <source>
        <strain evidence="17">JC732</strain>
    </source>
</reference>
<feature type="transmembrane region" description="Helical" evidence="14">
    <location>
        <begin position="100"/>
        <end position="118"/>
    </location>
</feature>
<feature type="domain" description="Cytochrome oxidase subunit II transmembrane region profile" evidence="16">
    <location>
        <begin position="24"/>
        <end position="128"/>
    </location>
</feature>
<keyword evidence="10 13" id="KW-0186">Copper</keyword>
<keyword evidence="7" id="KW-1278">Translocase</keyword>
<comment type="similarity">
    <text evidence="2 12">Belongs to the cytochrome c oxidase subunit 2 family.</text>
</comment>
<dbReference type="InterPro" id="IPR045187">
    <property type="entry name" value="CcO_II"/>
</dbReference>
<dbReference type="PROSITE" id="PS50999">
    <property type="entry name" value="COX2_TM"/>
    <property type="match status" value="1"/>
</dbReference>
<evidence type="ECO:0000256" key="9">
    <source>
        <dbReference type="ARBA" id="ARBA00022989"/>
    </source>
</evidence>
<dbReference type="InterPro" id="IPR008972">
    <property type="entry name" value="Cupredoxin"/>
</dbReference>
<comment type="catalytic activity">
    <reaction evidence="13">
        <text>4 Fe(II)-[cytochrome c] + O2 + 8 H(+)(in) = 4 Fe(III)-[cytochrome c] + 2 H2O + 4 H(+)(out)</text>
        <dbReference type="Rhea" id="RHEA:11436"/>
        <dbReference type="Rhea" id="RHEA-COMP:10350"/>
        <dbReference type="Rhea" id="RHEA-COMP:14399"/>
        <dbReference type="ChEBI" id="CHEBI:15377"/>
        <dbReference type="ChEBI" id="CHEBI:15378"/>
        <dbReference type="ChEBI" id="CHEBI:15379"/>
        <dbReference type="ChEBI" id="CHEBI:29033"/>
        <dbReference type="ChEBI" id="CHEBI:29034"/>
        <dbReference type="EC" id="7.1.1.9"/>
    </reaction>
</comment>
<evidence type="ECO:0000256" key="6">
    <source>
        <dbReference type="ARBA" id="ARBA00022723"/>
    </source>
</evidence>
<evidence type="ECO:0000259" key="16">
    <source>
        <dbReference type="PROSITE" id="PS50999"/>
    </source>
</evidence>
<dbReference type="SUPFAM" id="SSF49503">
    <property type="entry name" value="Cupredoxins"/>
    <property type="match status" value="1"/>
</dbReference>
<dbReference type="GO" id="GO:0004129">
    <property type="term" value="F:cytochrome-c oxidase activity"/>
    <property type="evidence" value="ECO:0007669"/>
    <property type="project" value="UniProtKB-EC"/>
</dbReference>
<evidence type="ECO:0000256" key="11">
    <source>
        <dbReference type="ARBA" id="ARBA00023136"/>
    </source>
</evidence>
<feature type="transmembrane region" description="Helical" evidence="14">
    <location>
        <begin position="6"/>
        <end position="24"/>
    </location>
</feature>
<evidence type="ECO:0000259" key="15">
    <source>
        <dbReference type="PROSITE" id="PS50857"/>
    </source>
</evidence>
<evidence type="ECO:0000256" key="4">
    <source>
        <dbReference type="ARBA" id="ARBA00022660"/>
    </source>
</evidence>
<dbReference type="PANTHER" id="PTHR22888:SF9">
    <property type="entry name" value="CYTOCHROME C OXIDASE SUBUNIT 2"/>
    <property type="match status" value="1"/>
</dbReference>
<evidence type="ECO:0000256" key="12">
    <source>
        <dbReference type="RuleBase" id="RU000456"/>
    </source>
</evidence>
<evidence type="ECO:0000256" key="3">
    <source>
        <dbReference type="ARBA" id="ARBA00022448"/>
    </source>
</evidence>
<feature type="transmembrane region" description="Helical" evidence="14">
    <location>
        <begin position="54"/>
        <end position="80"/>
    </location>
</feature>
<sequence length="273" mass="31144">MGRVWSILFLTVPILGVWTFVAAMNDWWPMSEGAFGPGQWFPALDVSNHVIDHLFYLILYLTGAVFIGTGLVLFWFLWRYDAATNKDPVVFSHGSHALEVVWSILPAVVLLFIAIYQMDAWANARMRRPLTAEGAVKPPLCRVSGRQFEWRIQYPGEDGRLDTPDDLHVLNDLYVPVNEEVVIEIESLDVLHSFFLPNMRVKQDVVPGMRQYVWFHPVKEGVSDIVCAELCGWGHYKMRGQISVVNAAEYDRWFSAAYAAQETSAYDPAEEEE</sequence>
<evidence type="ECO:0000256" key="2">
    <source>
        <dbReference type="ARBA" id="ARBA00007866"/>
    </source>
</evidence>
<dbReference type="GO" id="GO:0005507">
    <property type="term" value="F:copper ion binding"/>
    <property type="evidence" value="ECO:0007669"/>
    <property type="project" value="InterPro"/>
</dbReference>
<dbReference type="Pfam" id="PF02790">
    <property type="entry name" value="COX2_TM"/>
    <property type="match status" value="1"/>
</dbReference>
<comment type="function">
    <text evidence="13">Subunits I and II form the functional core of the enzyme complex. Electrons originating in cytochrome c are transferred via heme a and Cu(A) to the binuclear center formed by heme a3 and Cu(B).</text>
</comment>
<feature type="domain" description="Cytochrome oxidase subunit II copper A binding" evidence="15">
    <location>
        <begin position="136"/>
        <end position="256"/>
    </location>
</feature>
<accession>A0A9X1SIZ7</accession>
<dbReference type="PANTHER" id="PTHR22888">
    <property type="entry name" value="CYTOCHROME C OXIDASE, SUBUNIT II"/>
    <property type="match status" value="1"/>
</dbReference>
<dbReference type="InterPro" id="IPR011759">
    <property type="entry name" value="Cyt_c_oxidase_su2_TM_dom"/>
</dbReference>
<evidence type="ECO:0000256" key="5">
    <source>
        <dbReference type="ARBA" id="ARBA00022692"/>
    </source>
</evidence>
<organism evidence="17 18">
    <name type="scientific">Blastopirellula sediminis</name>
    <dbReference type="NCBI Taxonomy" id="2894196"/>
    <lineage>
        <taxon>Bacteria</taxon>
        <taxon>Pseudomonadati</taxon>
        <taxon>Planctomycetota</taxon>
        <taxon>Planctomycetia</taxon>
        <taxon>Pirellulales</taxon>
        <taxon>Pirellulaceae</taxon>
        <taxon>Blastopirellula</taxon>
    </lineage>
</organism>
<evidence type="ECO:0000256" key="7">
    <source>
        <dbReference type="ARBA" id="ARBA00022967"/>
    </source>
</evidence>
<keyword evidence="8 12" id="KW-0249">Electron transport</keyword>
<evidence type="ECO:0000256" key="1">
    <source>
        <dbReference type="ARBA" id="ARBA00004141"/>
    </source>
</evidence>
<proteinExistence type="inferred from homology"/>
<dbReference type="EC" id="7.1.1.9" evidence="13"/>
<evidence type="ECO:0000256" key="10">
    <source>
        <dbReference type="ARBA" id="ARBA00023008"/>
    </source>
</evidence>
<name>A0A9X1SIZ7_9BACT</name>
<comment type="subcellular location">
    <subcellularLocation>
        <location evidence="12">Cell membrane</location>
        <topology evidence="12">Multi-pass membrane protein</topology>
    </subcellularLocation>
    <subcellularLocation>
        <location evidence="1">Membrane</location>
        <topology evidence="1">Multi-pass membrane protein</topology>
    </subcellularLocation>
</comment>
<dbReference type="EMBL" id="JAJKFT010000010">
    <property type="protein sequence ID" value="MCC9631346.1"/>
    <property type="molecule type" value="Genomic_DNA"/>
</dbReference>
<evidence type="ECO:0000313" key="18">
    <source>
        <dbReference type="Proteomes" id="UP001139103"/>
    </source>
</evidence>
<keyword evidence="6 13" id="KW-0479">Metal-binding</keyword>
<gene>
    <name evidence="17" type="ORF">LOC68_23375</name>
</gene>
<dbReference type="Gene3D" id="1.10.287.90">
    <property type="match status" value="1"/>
</dbReference>